<feature type="domain" description="Penicillin-binding protein transpeptidase" evidence="16">
    <location>
        <begin position="347"/>
        <end position="623"/>
    </location>
</feature>
<dbReference type="EMBL" id="NPIA01000003">
    <property type="protein sequence ID" value="OZM57310.1"/>
    <property type="molecule type" value="Genomic_DNA"/>
</dbReference>
<organism evidence="18 19">
    <name type="scientific">Lottiidibacillus patelloidae</name>
    <dbReference type="NCBI Taxonomy" id="2670334"/>
    <lineage>
        <taxon>Bacteria</taxon>
        <taxon>Bacillati</taxon>
        <taxon>Bacillota</taxon>
        <taxon>Bacilli</taxon>
        <taxon>Bacillales</taxon>
        <taxon>Bacillaceae</taxon>
        <taxon>Lottiidibacillus</taxon>
    </lineage>
</organism>
<keyword evidence="11" id="KW-0961">Cell wall biogenesis/degradation</keyword>
<evidence type="ECO:0000259" key="16">
    <source>
        <dbReference type="Pfam" id="PF00905"/>
    </source>
</evidence>
<evidence type="ECO:0000256" key="9">
    <source>
        <dbReference type="ARBA" id="ARBA00022984"/>
    </source>
</evidence>
<evidence type="ECO:0000256" key="13">
    <source>
        <dbReference type="ARBA" id="ARBA00049902"/>
    </source>
</evidence>
<dbReference type="Gene3D" id="1.10.3810.10">
    <property type="entry name" value="Biosynthetic peptidoglycan transglycosylase-like"/>
    <property type="match status" value="1"/>
</dbReference>
<reference evidence="19" key="1">
    <citation type="submission" date="2017-08" db="EMBL/GenBank/DDBJ databases">
        <authorList>
            <person name="Huang Z."/>
        </authorList>
    </citation>
    <scope>NUCLEOTIDE SEQUENCE [LARGE SCALE GENOMIC DNA]</scope>
    <source>
        <strain evidence="19">SA5d-4</strain>
    </source>
</reference>
<evidence type="ECO:0000256" key="14">
    <source>
        <dbReference type="SAM" id="MobiDB-lite"/>
    </source>
</evidence>
<dbReference type="GO" id="GO:0006508">
    <property type="term" value="P:proteolysis"/>
    <property type="evidence" value="ECO:0007669"/>
    <property type="project" value="UniProtKB-KW"/>
</dbReference>
<dbReference type="Gene3D" id="3.40.710.10">
    <property type="entry name" value="DD-peptidase/beta-lactamase superfamily"/>
    <property type="match status" value="1"/>
</dbReference>
<evidence type="ECO:0000256" key="12">
    <source>
        <dbReference type="ARBA" id="ARBA00034000"/>
    </source>
</evidence>
<dbReference type="GO" id="GO:0009252">
    <property type="term" value="P:peptidoglycan biosynthetic process"/>
    <property type="evidence" value="ECO:0007669"/>
    <property type="project" value="UniProtKB-KW"/>
</dbReference>
<gene>
    <name evidence="18" type="ORF">CIB95_07545</name>
</gene>
<keyword evidence="10" id="KW-0511">Multifunctional enzyme</keyword>
<dbReference type="SUPFAM" id="SSF53955">
    <property type="entry name" value="Lysozyme-like"/>
    <property type="match status" value="1"/>
</dbReference>
<comment type="similarity">
    <text evidence="1">In the C-terminal section; belongs to the transpeptidase family.</text>
</comment>
<keyword evidence="7" id="KW-0378">Hydrolase</keyword>
<evidence type="ECO:0000256" key="10">
    <source>
        <dbReference type="ARBA" id="ARBA00023268"/>
    </source>
</evidence>
<dbReference type="FunFam" id="1.10.3810.10:FF:000001">
    <property type="entry name" value="Penicillin-binding protein 1A"/>
    <property type="match status" value="1"/>
</dbReference>
<evidence type="ECO:0000256" key="3">
    <source>
        <dbReference type="ARBA" id="ARBA00022645"/>
    </source>
</evidence>
<dbReference type="PANTHER" id="PTHR32282:SF29">
    <property type="entry name" value="PENICILLIN-BINDING PROTEIN 1A"/>
    <property type="match status" value="1"/>
</dbReference>
<dbReference type="InterPro" id="IPR012338">
    <property type="entry name" value="Beta-lactam/transpept-like"/>
</dbReference>
<dbReference type="GO" id="GO:0009002">
    <property type="term" value="F:serine-type D-Ala-D-Ala carboxypeptidase activity"/>
    <property type="evidence" value="ECO:0007669"/>
    <property type="project" value="UniProtKB-EC"/>
</dbReference>
<evidence type="ECO:0000256" key="4">
    <source>
        <dbReference type="ARBA" id="ARBA00022670"/>
    </source>
</evidence>
<evidence type="ECO:0000256" key="1">
    <source>
        <dbReference type="ARBA" id="ARBA00007090"/>
    </source>
</evidence>
<evidence type="ECO:0000256" key="7">
    <source>
        <dbReference type="ARBA" id="ARBA00022801"/>
    </source>
</evidence>
<feature type="region of interest" description="Disordered" evidence="14">
    <location>
        <begin position="787"/>
        <end position="828"/>
    </location>
</feature>
<keyword evidence="3" id="KW-0121">Carboxypeptidase</keyword>
<evidence type="ECO:0000259" key="17">
    <source>
        <dbReference type="Pfam" id="PF00912"/>
    </source>
</evidence>
<keyword evidence="6" id="KW-0808">Transferase</keyword>
<reference evidence="18 19" key="2">
    <citation type="submission" date="2017-09" db="EMBL/GenBank/DDBJ databases">
        <title>Bacillus patelloidae sp. nov., isolated from the intestinal tract of a marine limpet.</title>
        <authorList>
            <person name="Liu R."/>
            <person name="Dong C."/>
            <person name="Shao Z."/>
        </authorList>
    </citation>
    <scope>NUCLEOTIDE SEQUENCE [LARGE SCALE GENOMIC DNA]</scope>
    <source>
        <strain evidence="18 19">SA5d-4</strain>
    </source>
</reference>
<keyword evidence="4" id="KW-0645">Protease</keyword>
<comment type="caution">
    <text evidence="18">The sequence shown here is derived from an EMBL/GenBank/DDBJ whole genome shotgun (WGS) entry which is preliminary data.</text>
</comment>
<dbReference type="GO" id="GO:0008955">
    <property type="term" value="F:peptidoglycan glycosyltransferase activity"/>
    <property type="evidence" value="ECO:0007669"/>
    <property type="project" value="UniProtKB-EC"/>
</dbReference>
<dbReference type="SUPFAM" id="SSF56601">
    <property type="entry name" value="beta-lactamase/transpeptidase-like"/>
    <property type="match status" value="1"/>
</dbReference>
<evidence type="ECO:0000313" key="19">
    <source>
        <dbReference type="Proteomes" id="UP000217083"/>
    </source>
</evidence>
<keyword evidence="15" id="KW-0812">Transmembrane</keyword>
<keyword evidence="15" id="KW-1133">Transmembrane helix</keyword>
<dbReference type="InterPro" id="IPR050396">
    <property type="entry name" value="Glycosyltr_51/Transpeptidase"/>
</dbReference>
<evidence type="ECO:0000313" key="18">
    <source>
        <dbReference type="EMBL" id="OZM57310.1"/>
    </source>
</evidence>
<keyword evidence="8" id="KW-0133">Cell shape</keyword>
<evidence type="ECO:0000256" key="11">
    <source>
        <dbReference type="ARBA" id="ARBA00023316"/>
    </source>
</evidence>
<dbReference type="InterPro" id="IPR001460">
    <property type="entry name" value="PCN-bd_Tpept"/>
</dbReference>
<dbReference type="Pfam" id="PF00905">
    <property type="entry name" value="Transpeptidase"/>
    <property type="match status" value="1"/>
</dbReference>
<keyword evidence="5" id="KW-0328">Glycosyltransferase</keyword>
<feature type="domain" description="Glycosyl transferase family 51" evidence="17">
    <location>
        <begin position="77"/>
        <end position="253"/>
    </location>
</feature>
<protein>
    <submittedName>
        <fullName evidence="18">Uncharacterized protein</fullName>
    </submittedName>
</protein>
<dbReference type="AlphaFoldDB" id="A0A263BUB7"/>
<dbReference type="Proteomes" id="UP000217083">
    <property type="component" value="Unassembled WGS sequence"/>
</dbReference>
<dbReference type="Pfam" id="PF00912">
    <property type="entry name" value="Transgly"/>
    <property type="match status" value="1"/>
</dbReference>
<accession>A0A263BUB7</accession>
<keyword evidence="19" id="KW-1185">Reference proteome</keyword>
<sequence length="828" mass="93366">MTERIDHKMSKNAQRKTRRAKQKKSLFKRILLGSSLLGSAIFLILTIIVISYILDAPSLEKELLNDAQSSIIYDMNGQEVEALSGVENRKTVSISDVPELMQNAFIAVEDIRFKEHIGIDIKRIFGAVVANVTRGIGSEGASTITQQVIKNSFFSHEKKFKRKIQEQYLAILLERNYSKDEILAMYLNKIYFSEGAYGVATAAKTYFGKELNELELHEIALLAGMPQRPNYYNPFINPEEAEKRRNIVLSQMEKYGFITAEEANEAKEKSVTDSLIMETEEKKQYHQFMRQVINEIDAYAKKHQVALNLYEGGLKIYTTIDIKAQQHVESLMENGTITYPDENFQAAVVLLDSKTGAIRALTSGRNNTTIDFANIQRQPGSTIKPILDYGPAIEYLQWSTGTLINDEEYFYSTGKKVNNWDKKYRGNVTVREALSLSLNVPAVKAFKEVGAERAKTFATSIGMPANDKYLESYAIGGFTVGPTPIDIAGAYRSFADRGYYSSPYSVEKIEFPDGRVINLKPEEKKVMSEATAYMITDMLKTVVKSGTGSRGNVQGLPLAGKTGTTNLPDEWNEPLGARDSWFAGYTTNYTAAVWTGYNSTTKEQHISNEGKRIAAYLFKAVMENVHADKETANFTKPANVLEVYIEKSTGLLPSDYTPKEEIISELYIKGTEPREISKKYKQVEQPMMDGIYDKENDKIILNWNHETNETEEETNEVVFDLHVSIDEGPYQLILENTTALTYELTEPIDGAIYRYRLIAKDRNYPSNVSIPFVIEILVEKPLFQLPDPFDNNGNDGEEEGRQEDDETTDDETDEGSDETGTSLLNINL</sequence>
<dbReference type="GO" id="GO:0030288">
    <property type="term" value="C:outer membrane-bounded periplasmic space"/>
    <property type="evidence" value="ECO:0007669"/>
    <property type="project" value="TreeGrafter"/>
</dbReference>
<evidence type="ECO:0000256" key="15">
    <source>
        <dbReference type="SAM" id="Phobius"/>
    </source>
</evidence>
<dbReference type="NCBIfam" id="TIGR02074">
    <property type="entry name" value="PBP_1a_fam"/>
    <property type="match status" value="1"/>
</dbReference>
<keyword evidence="15" id="KW-0472">Membrane</keyword>
<name>A0A263BUB7_9BACI</name>
<comment type="similarity">
    <text evidence="2">In the N-terminal section; belongs to the glycosyltransferase 51 family.</text>
</comment>
<keyword evidence="9" id="KW-0573">Peptidoglycan synthesis</keyword>
<dbReference type="InterPro" id="IPR036950">
    <property type="entry name" value="PBP_transglycosylase"/>
</dbReference>
<evidence type="ECO:0000256" key="8">
    <source>
        <dbReference type="ARBA" id="ARBA00022960"/>
    </source>
</evidence>
<feature type="compositionally biased region" description="Acidic residues" evidence="14">
    <location>
        <begin position="795"/>
        <end position="817"/>
    </location>
</feature>
<feature type="transmembrane region" description="Helical" evidence="15">
    <location>
        <begin position="30"/>
        <end position="54"/>
    </location>
</feature>
<feature type="region of interest" description="Disordered" evidence="14">
    <location>
        <begin position="1"/>
        <end position="21"/>
    </location>
</feature>
<dbReference type="GO" id="GO:0008360">
    <property type="term" value="P:regulation of cell shape"/>
    <property type="evidence" value="ECO:0007669"/>
    <property type="project" value="UniProtKB-KW"/>
</dbReference>
<evidence type="ECO:0000256" key="2">
    <source>
        <dbReference type="ARBA" id="ARBA00007739"/>
    </source>
</evidence>
<dbReference type="GO" id="GO:0071555">
    <property type="term" value="P:cell wall organization"/>
    <property type="evidence" value="ECO:0007669"/>
    <property type="project" value="UniProtKB-KW"/>
</dbReference>
<comment type="catalytic activity">
    <reaction evidence="13">
        <text>[GlcNAc-(1-&gt;4)-Mur2Ac(oyl-L-Ala-gamma-D-Glu-L-Lys-D-Ala-D-Ala)](n)-di-trans,octa-cis-undecaprenyl diphosphate + beta-D-GlcNAc-(1-&gt;4)-Mur2Ac(oyl-L-Ala-gamma-D-Glu-L-Lys-D-Ala-D-Ala)-di-trans,octa-cis-undecaprenyl diphosphate = [GlcNAc-(1-&gt;4)-Mur2Ac(oyl-L-Ala-gamma-D-Glu-L-Lys-D-Ala-D-Ala)](n+1)-di-trans,octa-cis-undecaprenyl diphosphate + di-trans,octa-cis-undecaprenyl diphosphate + H(+)</text>
        <dbReference type="Rhea" id="RHEA:23708"/>
        <dbReference type="Rhea" id="RHEA-COMP:9602"/>
        <dbReference type="Rhea" id="RHEA-COMP:9603"/>
        <dbReference type="ChEBI" id="CHEBI:15378"/>
        <dbReference type="ChEBI" id="CHEBI:58405"/>
        <dbReference type="ChEBI" id="CHEBI:60033"/>
        <dbReference type="ChEBI" id="CHEBI:78435"/>
        <dbReference type="EC" id="2.4.99.28"/>
    </reaction>
</comment>
<dbReference type="InterPro" id="IPR023346">
    <property type="entry name" value="Lysozyme-like_dom_sf"/>
</dbReference>
<dbReference type="InterPro" id="IPR001264">
    <property type="entry name" value="Glyco_trans_51"/>
</dbReference>
<proteinExistence type="inferred from homology"/>
<comment type="catalytic activity">
    <reaction evidence="12">
        <text>Preferential cleavage: (Ac)2-L-Lys-D-Ala-|-D-Ala. Also transpeptidation of peptidyl-alanyl moieties that are N-acyl substituents of D-alanine.</text>
        <dbReference type="EC" id="3.4.16.4"/>
    </reaction>
</comment>
<dbReference type="GO" id="GO:0008658">
    <property type="term" value="F:penicillin binding"/>
    <property type="evidence" value="ECO:0007669"/>
    <property type="project" value="InterPro"/>
</dbReference>
<evidence type="ECO:0000256" key="5">
    <source>
        <dbReference type="ARBA" id="ARBA00022676"/>
    </source>
</evidence>
<dbReference type="PANTHER" id="PTHR32282">
    <property type="entry name" value="BINDING PROTEIN TRANSPEPTIDASE, PUTATIVE-RELATED"/>
    <property type="match status" value="1"/>
</dbReference>
<evidence type="ECO:0000256" key="6">
    <source>
        <dbReference type="ARBA" id="ARBA00022679"/>
    </source>
</evidence>